<protein>
    <submittedName>
        <fullName evidence="2">Uncharacterized protein</fullName>
    </submittedName>
</protein>
<keyword evidence="1" id="KW-0732">Signal</keyword>
<keyword evidence="3" id="KW-1185">Reference proteome</keyword>
<dbReference type="AlphaFoldDB" id="A0A7J5ZLN5"/>
<dbReference type="Proteomes" id="UP000593565">
    <property type="component" value="Unassembled WGS sequence"/>
</dbReference>
<organism evidence="2 3">
    <name type="scientific">Ameiurus melas</name>
    <name type="common">Black bullhead</name>
    <name type="synonym">Silurus melas</name>
    <dbReference type="NCBI Taxonomy" id="219545"/>
    <lineage>
        <taxon>Eukaryota</taxon>
        <taxon>Metazoa</taxon>
        <taxon>Chordata</taxon>
        <taxon>Craniata</taxon>
        <taxon>Vertebrata</taxon>
        <taxon>Euteleostomi</taxon>
        <taxon>Actinopterygii</taxon>
        <taxon>Neopterygii</taxon>
        <taxon>Teleostei</taxon>
        <taxon>Ostariophysi</taxon>
        <taxon>Siluriformes</taxon>
        <taxon>Ictaluridae</taxon>
        <taxon>Ameiurus</taxon>
    </lineage>
</organism>
<evidence type="ECO:0000313" key="3">
    <source>
        <dbReference type="Proteomes" id="UP000593565"/>
    </source>
</evidence>
<sequence length="139" mass="15260">MGQRVGVALTLFSPALLHGCFPSISSAPGQVRSIIDVLEAVVYFGTSDHPDLTWKHRQSMMKKAVLMCFALFVVISVTYAEQCITQKQGWVNCYDAIDKKTYSKGATWVNSACQFCKCEYGTSICCAGIRDGSGQCQRV</sequence>
<proteinExistence type="predicted"/>
<name>A0A7J5ZLN5_AMEME</name>
<accession>A0A7J5ZLN5</accession>
<evidence type="ECO:0000256" key="1">
    <source>
        <dbReference type="SAM" id="SignalP"/>
    </source>
</evidence>
<reference evidence="2 3" key="1">
    <citation type="submission" date="2020-02" db="EMBL/GenBank/DDBJ databases">
        <title>A chromosome-scale genome assembly of the black bullhead catfish (Ameiurus melas).</title>
        <authorList>
            <person name="Wen M."/>
            <person name="Zham M."/>
            <person name="Cabau C."/>
            <person name="Klopp C."/>
            <person name="Donnadieu C."/>
            <person name="Roques C."/>
            <person name="Bouchez O."/>
            <person name="Lampietro C."/>
            <person name="Jouanno E."/>
            <person name="Herpin A."/>
            <person name="Louis A."/>
            <person name="Berthelot C."/>
            <person name="Parey E."/>
            <person name="Roest-Crollius H."/>
            <person name="Braasch I."/>
            <person name="Postlethwait J."/>
            <person name="Robinson-Rechavi M."/>
            <person name="Echchiki A."/>
            <person name="Begum T."/>
            <person name="Montfort J."/>
            <person name="Schartl M."/>
            <person name="Bobe J."/>
            <person name="Guiguen Y."/>
        </authorList>
    </citation>
    <scope>NUCLEOTIDE SEQUENCE [LARGE SCALE GENOMIC DNA]</scope>
    <source>
        <strain evidence="2">M_S1</strain>
        <tissue evidence="2">Blood</tissue>
    </source>
</reference>
<dbReference type="EMBL" id="JAAGNN010000029">
    <property type="protein sequence ID" value="KAF4070477.1"/>
    <property type="molecule type" value="Genomic_DNA"/>
</dbReference>
<feature type="signal peptide" evidence="1">
    <location>
        <begin position="1"/>
        <end position="19"/>
    </location>
</feature>
<feature type="chain" id="PRO_5029529834" evidence="1">
    <location>
        <begin position="20"/>
        <end position="139"/>
    </location>
</feature>
<comment type="caution">
    <text evidence="2">The sequence shown here is derived from an EMBL/GenBank/DDBJ whole genome shotgun (WGS) entry which is preliminary data.</text>
</comment>
<evidence type="ECO:0000313" key="2">
    <source>
        <dbReference type="EMBL" id="KAF4070477.1"/>
    </source>
</evidence>
<gene>
    <name evidence="2" type="ORF">AMELA_G00285820</name>
</gene>